<evidence type="ECO:0000313" key="9">
    <source>
        <dbReference type="EMBL" id="MCM1982704.1"/>
    </source>
</evidence>
<dbReference type="InterPro" id="IPR017714">
    <property type="entry name" value="MethylthioRu-1-P_deHdtase_MtnB"/>
</dbReference>
<feature type="region of interest" description="Disordered" evidence="7">
    <location>
        <begin position="1"/>
        <end position="25"/>
    </location>
</feature>
<gene>
    <name evidence="6 9" type="primary">mtnB</name>
    <name evidence="9" type="ORF">QQ91_0007695</name>
</gene>
<feature type="domain" description="Class II aldolase/adducin N-terminal" evidence="8">
    <location>
        <begin position="31"/>
        <end position="221"/>
    </location>
</feature>
<dbReference type="EMBL" id="JTHE03000044">
    <property type="protein sequence ID" value="MCM1982704.1"/>
    <property type="molecule type" value="Genomic_DNA"/>
</dbReference>
<dbReference type="HAMAP" id="MF_01677">
    <property type="entry name" value="Salvage_MtnB"/>
    <property type="match status" value="1"/>
</dbReference>
<dbReference type="SMART" id="SM01007">
    <property type="entry name" value="Aldolase_II"/>
    <property type="match status" value="1"/>
</dbReference>
<organism evidence="9 10">
    <name type="scientific">Lyngbya confervoides BDU141951</name>
    <dbReference type="NCBI Taxonomy" id="1574623"/>
    <lineage>
        <taxon>Bacteria</taxon>
        <taxon>Bacillati</taxon>
        <taxon>Cyanobacteriota</taxon>
        <taxon>Cyanophyceae</taxon>
        <taxon>Oscillatoriophycideae</taxon>
        <taxon>Oscillatoriales</taxon>
        <taxon>Microcoleaceae</taxon>
        <taxon>Lyngbya</taxon>
    </lineage>
</organism>
<feature type="binding site" evidence="6">
    <location>
        <position position="118"/>
    </location>
    <ligand>
        <name>Zn(2+)</name>
        <dbReference type="ChEBI" id="CHEBI:29105"/>
    </ligand>
</feature>
<keyword evidence="3 6" id="KW-0862">Zinc</keyword>
<comment type="pathway">
    <text evidence="6">Amino-acid biosynthesis; L-methionine biosynthesis via salvage pathway; L-methionine from S-methyl-5-thio-alpha-D-ribose 1-phosphate: step 2/6.</text>
</comment>
<evidence type="ECO:0000313" key="10">
    <source>
        <dbReference type="Proteomes" id="UP000031561"/>
    </source>
</evidence>
<keyword evidence="4 6" id="KW-0486">Methionine biosynthesis</keyword>
<evidence type="ECO:0000256" key="4">
    <source>
        <dbReference type="ARBA" id="ARBA00023167"/>
    </source>
</evidence>
<evidence type="ECO:0000256" key="6">
    <source>
        <dbReference type="HAMAP-Rule" id="MF_01677"/>
    </source>
</evidence>
<evidence type="ECO:0000256" key="1">
    <source>
        <dbReference type="ARBA" id="ARBA00022605"/>
    </source>
</evidence>
<keyword evidence="1 6" id="KW-0028">Amino-acid biosynthesis</keyword>
<comment type="cofactor">
    <cofactor evidence="6">
        <name>Zn(2+)</name>
        <dbReference type="ChEBI" id="CHEBI:29105"/>
    </cofactor>
    <text evidence="6">Binds 1 zinc ion per subunit.</text>
</comment>
<dbReference type="InterPro" id="IPR036409">
    <property type="entry name" value="Aldolase_II/adducin_N_sf"/>
</dbReference>
<comment type="similarity">
    <text evidence="6">Belongs to the aldolase class II family. MtnB subfamily.</text>
</comment>
<dbReference type="GO" id="GO:0019509">
    <property type="term" value="P:L-methionine salvage from methylthioadenosine"/>
    <property type="evidence" value="ECO:0007669"/>
    <property type="project" value="UniProtKB-UniRule"/>
</dbReference>
<evidence type="ECO:0000259" key="8">
    <source>
        <dbReference type="SMART" id="SM01007"/>
    </source>
</evidence>
<dbReference type="PANTHER" id="PTHR10640:SF7">
    <property type="entry name" value="METHYLTHIORIBULOSE-1-PHOSPHATE DEHYDRATASE"/>
    <property type="match status" value="1"/>
</dbReference>
<evidence type="ECO:0000256" key="5">
    <source>
        <dbReference type="ARBA" id="ARBA00023239"/>
    </source>
</evidence>
<keyword evidence="10" id="KW-1185">Reference proteome</keyword>
<comment type="function">
    <text evidence="6">Catalyzes the dehydration of methylthioribulose-1-phosphate (MTRu-1-P) into 2,3-diketo-5-methylthiopentyl-1-phosphate (DK-MTP-1-P).</text>
</comment>
<protein>
    <recommendedName>
        <fullName evidence="6">Methylthioribulose-1-phosphate dehydratase</fullName>
        <shortName evidence="6">MTRu-1-P dehydratase</shortName>
        <ecNumber evidence="6">4.2.1.109</ecNumber>
    </recommendedName>
</protein>
<feature type="binding site" evidence="6">
    <location>
        <position position="120"/>
    </location>
    <ligand>
        <name>Zn(2+)</name>
        <dbReference type="ChEBI" id="CHEBI:29105"/>
    </ligand>
</feature>
<comment type="catalytic activity">
    <reaction evidence="6">
        <text>5-(methylsulfanyl)-D-ribulose 1-phosphate = 5-methylsulfanyl-2,3-dioxopentyl phosphate + H2O</text>
        <dbReference type="Rhea" id="RHEA:15549"/>
        <dbReference type="ChEBI" id="CHEBI:15377"/>
        <dbReference type="ChEBI" id="CHEBI:58548"/>
        <dbReference type="ChEBI" id="CHEBI:58828"/>
        <dbReference type="EC" id="4.2.1.109"/>
    </reaction>
</comment>
<dbReference type="GO" id="GO:0046570">
    <property type="term" value="F:methylthioribulose 1-phosphate dehydratase activity"/>
    <property type="evidence" value="ECO:0007669"/>
    <property type="project" value="UniProtKB-UniRule"/>
</dbReference>
<dbReference type="Gene3D" id="3.40.225.10">
    <property type="entry name" value="Class II aldolase/adducin N-terminal domain"/>
    <property type="match status" value="1"/>
</dbReference>
<name>A0ABD4T223_9CYAN</name>
<dbReference type="Pfam" id="PF00596">
    <property type="entry name" value="Aldolase_II"/>
    <property type="match status" value="1"/>
</dbReference>
<sequence>MAVSPTDPAIPTPDSSETPPGATLNPSPEAIAFCQALASIHQQGWTQGTGGNFSYLATRHPLLLVMAPSGVDKGRVDPQCLIGVNEHQQVVWGKGKSSAETALHLCIAQRTQARAIFHTHSLFATLVSDHFSSQGYVTLGSYEMLKGLAGITTHDCHVQIPIFANSQDMQELSQKVGAWLETAQPAYGFLLAGHGLYTWGDSIFSAQRHLEILEFLFELTYRKLLIQP</sequence>
<evidence type="ECO:0000256" key="7">
    <source>
        <dbReference type="SAM" id="MobiDB-lite"/>
    </source>
</evidence>
<evidence type="ECO:0000256" key="2">
    <source>
        <dbReference type="ARBA" id="ARBA00022723"/>
    </source>
</evidence>
<dbReference type="RefSeq" id="WP_166274634.1">
    <property type="nucleotide sequence ID" value="NZ_JTHE03000044.1"/>
</dbReference>
<keyword evidence="2 6" id="KW-0479">Metal-binding</keyword>
<dbReference type="GO" id="GO:0005737">
    <property type="term" value="C:cytoplasm"/>
    <property type="evidence" value="ECO:0007669"/>
    <property type="project" value="UniProtKB-UniRule"/>
</dbReference>
<dbReference type="Proteomes" id="UP000031561">
    <property type="component" value="Unassembled WGS sequence"/>
</dbReference>
<comment type="caution">
    <text evidence="9">The sequence shown here is derived from an EMBL/GenBank/DDBJ whole genome shotgun (WGS) entry which is preliminary data.</text>
</comment>
<dbReference type="NCBIfam" id="TIGR03328">
    <property type="entry name" value="salvage_mtnB"/>
    <property type="match status" value="1"/>
</dbReference>
<dbReference type="InterPro" id="IPR001303">
    <property type="entry name" value="Aldolase_II/adducin_N"/>
</dbReference>
<evidence type="ECO:0000256" key="3">
    <source>
        <dbReference type="ARBA" id="ARBA00022833"/>
    </source>
</evidence>
<keyword evidence="5 6" id="KW-0456">Lyase</keyword>
<dbReference type="EC" id="4.2.1.109" evidence="6"/>
<dbReference type="SUPFAM" id="SSF53639">
    <property type="entry name" value="AraD/HMP-PK domain-like"/>
    <property type="match status" value="1"/>
</dbReference>
<accession>A0ABD4T223</accession>
<proteinExistence type="inferred from homology"/>
<reference evidence="9 10" key="1">
    <citation type="journal article" date="2015" name="Genome Announc.">
        <title>Draft Genome Sequence of Filamentous Marine Cyanobacterium Lyngbya confervoides Strain BDU141951.</title>
        <authorList>
            <person name="Chandrababunaidu M.M."/>
            <person name="Sen D."/>
            <person name="Tripathy S."/>
        </authorList>
    </citation>
    <scope>NUCLEOTIDE SEQUENCE [LARGE SCALE GENOMIC DNA]</scope>
    <source>
        <strain evidence="9 10">BDU141951</strain>
    </source>
</reference>
<dbReference type="AlphaFoldDB" id="A0ABD4T223"/>
<dbReference type="PANTHER" id="PTHR10640">
    <property type="entry name" value="METHYLTHIORIBULOSE-1-PHOSPHATE DEHYDRATASE"/>
    <property type="match status" value="1"/>
</dbReference>
<dbReference type="GO" id="GO:0008270">
    <property type="term" value="F:zinc ion binding"/>
    <property type="evidence" value="ECO:0007669"/>
    <property type="project" value="UniProtKB-UniRule"/>
</dbReference>